<dbReference type="AlphaFoldDB" id="A0A5M6I7W2"/>
<keyword evidence="8 16" id="KW-0812">Transmembrane</keyword>
<keyword evidence="11" id="KW-0067">ATP-binding</keyword>
<evidence type="ECO:0000256" key="1">
    <source>
        <dbReference type="ARBA" id="ARBA00000085"/>
    </source>
</evidence>
<dbReference type="GO" id="GO:0005886">
    <property type="term" value="C:plasma membrane"/>
    <property type="evidence" value="ECO:0007669"/>
    <property type="project" value="UniProtKB-SubCell"/>
</dbReference>
<dbReference type="Gene3D" id="3.30.565.10">
    <property type="entry name" value="Histidine kinase-like ATPase, C-terminal domain"/>
    <property type="match status" value="1"/>
</dbReference>
<keyword evidence="4" id="KW-1003">Cell membrane</keyword>
<evidence type="ECO:0000256" key="10">
    <source>
        <dbReference type="ARBA" id="ARBA00022777"/>
    </source>
</evidence>
<dbReference type="Proteomes" id="UP000324065">
    <property type="component" value="Unassembled WGS sequence"/>
</dbReference>
<dbReference type="Pfam" id="PF00672">
    <property type="entry name" value="HAMP"/>
    <property type="match status" value="1"/>
</dbReference>
<evidence type="ECO:0000256" key="11">
    <source>
        <dbReference type="ARBA" id="ARBA00022840"/>
    </source>
</evidence>
<feature type="region of interest" description="Disordered" evidence="15">
    <location>
        <begin position="156"/>
        <end position="175"/>
    </location>
</feature>
<proteinExistence type="predicted"/>
<dbReference type="InterPro" id="IPR004358">
    <property type="entry name" value="Sig_transdc_His_kin-like_C"/>
</dbReference>
<dbReference type="PROSITE" id="PS50109">
    <property type="entry name" value="HIS_KIN"/>
    <property type="match status" value="1"/>
</dbReference>
<dbReference type="PRINTS" id="PR00344">
    <property type="entry name" value="BCTRLSENSOR"/>
</dbReference>
<evidence type="ECO:0000259" key="18">
    <source>
        <dbReference type="PROSITE" id="PS50885"/>
    </source>
</evidence>
<keyword evidence="5" id="KW-0997">Cell inner membrane</keyword>
<dbReference type="Gene3D" id="1.10.287.130">
    <property type="match status" value="1"/>
</dbReference>
<evidence type="ECO:0000259" key="17">
    <source>
        <dbReference type="PROSITE" id="PS50109"/>
    </source>
</evidence>
<dbReference type="InterPro" id="IPR050980">
    <property type="entry name" value="2C_sensor_his_kinase"/>
</dbReference>
<evidence type="ECO:0000256" key="15">
    <source>
        <dbReference type="SAM" id="MobiDB-lite"/>
    </source>
</evidence>
<dbReference type="GO" id="GO:0005524">
    <property type="term" value="F:ATP binding"/>
    <property type="evidence" value="ECO:0007669"/>
    <property type="project" value="UniProtKB-KW"/>
</dbReference>
<feature type="domain" description="Histidine kinase" evidence="17">
    <location>
        <begin position="322"/>
        <end position="532"/>
    </location>
</feature>
<evidence type="ECO:0000256" key="5">
    <source>
        <dbReference type="ARBA" id="ARBA00022519"/>
    </source>
</evidence>
<dbReference type="SMART" id="SM00387">
    <property type="entry name" value="HATPase_c"/>
    <property type="match status" value="1"/>
</dbReference>
<dbReference type="PROSITE" id="PS50885">
    <property type="entry name" value="HAMP"/>
    <property type="match status" value="1"/>
</dbReference>
<keyword evidence="10" id="KW-0418">Kinase</keyword>
<keyword evidence="6" id="KW-0597">Phosphoprotein</keyword>
<evidence type="ECO:0000256" key="4">
    <source>
        <dbReference type="ARBA" id="ARBA00022475"/>
    </source>
</evidence>
<dbReference type="PANTHER" id="PTHR44936">
    <property type="entry name" value="SENSOR PROTEIN CREC"/>
    <property type="match status" value="1"/>
</dbReference>
<dbReference type="SUPFAM" id="SSF158472">
    <property type="entry name" value="HAMP domain-like"/>
    <property type="match status" value="1"/>
</dbReference>
<evidence type="ECO:0000313" key="19">
    <source>
        <dbReference type="EMBL" id="KAA5604330.1"/>
    </source>
</evidence>
<dbReference type="GO" id="GO:0000155">
    <property type="term" value="F:phosphorelay sensor kinase activity"/>
    <property type="evidence" value="ECO:0007669"/>
    <property type="project" value="InterPro"/>
</dbReference>
<dbReference type="Pfam" id="PF00512">
    <property type="entry name" value="HisKA"/>
    <property type="match status" value="1"/>
</dbReference>
<dbReference type="InterPro" id="IPR003594">
    <property type="entry name" value="HATPase_dom"/>
</dbReference>
<dbReference type="EC" id="2.7.13.3" evidence="3"/>
<evidence type="ECO:0000256" key="16">
    <source>
        <dbReference type="SAM" id="Phobius"/>
    </source>
</evidence>
<gene>
    <name evidence="19" type="ORF">F1188_16695</name>
</gene>
<dbReference type="InterPro" id="IPR036097">
    <property type="entry name" value="HisK_dim/P_sf"/>
</dbReference>
<evidence type="ECO:0000256" key="14">
    <source>
        <dbReference type="ARBA" id="ARBA00023136"/>
    </source>
</evidence>
<dbReference type="SMART" id="SM00388">
    <property type="entry name" value="HisKA"/>
    <property type="match status" value="1"/>
</dbReference>
<feature type="transmembrane region" description="Helical" evidence="16">
    <location>
        <begin position="38"/>
        <end position="61"/>
    </location>
</feature>
<keyword evidence="13" id="KW-0902">Two-component regulatory system</keyword>
<dbReference type="CDD" id="cd00075">
    <property type="entry name" value="HATPase"/>
    <property type="match status" value="1"/>
</dbReference>
<protein>
    <recommendedName>
        <fullName evidence="3">histidine kinase</fullName>
        <ecNumber evidence="3">2.7.13.3</ecNumber>
    </recommendedName>
</protein>
<dbReference type="SUPFAM" id="SSF55874">
    <property type="entry name" value="ATPase domain of HSP90 chaperone/DNA topoisomerase II/histidine kinase"/>
    <property type="match status" value="1"/>
</dbReference>
<dbReference type="InterPro" id="IPR003660">
    <property type="entry name" value="HAMP_dom"/>
</dbReference>
<evidence type="ECO:0000256" key="3">
    <source>
        <dbReference type="ARBA" id="ARBA00012438"/>
    </source>
</evidence>
<feature type="domain" description="HAMP" evidence="18">
    <location>
        <begin position="262"/>
        <end position="314"/>
    </location>
</feature>
<evidence type="ECO:0000256" key="9">
    <source>
        <dbReference type="ARBA" id="ARBA00022741"/>
    </source>
</evidence>
<dbReference type="Pfam" id="PF02518">
    <property type="entry name" value="HATPase_c"/>
    <property type="match status" value="1"/>
</dbReference>
<evidence type="ECO:0000256" key="7">
    <source>
        <dbReference type="ARBA" id="ARBA00022679"/>
    </source>
</evidence>
<feature type="transmembrane region" description="Helical" evidence="16">
    <location>
        <begin position="237"/>
        <end position="261"/>
    </location>
</feature>
<dbReference type="SUPFAM" id="SSF47384">
    <property type="entry name" value="Homodimeric domain of signal transducing histidine kinase"/>
    <property type="match status" value="1"/>
</dbReference>
<evidence type="ECO:0000256" key="6">
    <source>
        <dbReference type="ARBA" id="ARBA00022553"/>
    </source>
</evidence>
<comment type="caution">
    <text evidence="19">The sequence shown here is derived from an EMBL/GenBank/DDBJ whole genome shotgun (WGS) entry which is preliminary data.</text>
</comment>
<evidence type="ECO:0000256" key="12">
    <source>
        <dbReference type="ARBA" id="ARBA00022989"/>
    </source>
</evidence>
<accession>A0A5M6I7W2</accession>
<dbReference type="InterPro" id="IPR003661">
    <property type="entry name" value="HisK_dim/P_dom"/>
</dbReference>
<dbReference type="InterPro" id="IPR005467">
    <property type="entry name" value="His_kinase_dom"/>
</dbReference>
<comment type="catalytic activity">
    <reaction evidence="1">
        <text>ATP + protein L-histidine = ADP + protein N-phospho-L-histidine.</text>
        <dbReference type="EC" id="2.7.13.3"/>
    </reaction>
</comment>
<reference evidence="19 20" key="1">
    <citation type="submission" date="2019-09" db="EMBL/GenBank/DDBJ databases">
        <title>Genome sequence of Roseospira marina, one of the more divergent members of the non-sulfur purple photosynthetic bacterial family, the Rhodospirillaceae.</title>
        <authorList>
            <person name="Meyer T."/>
            <person name="Kyndt J."/>
        </authorList>
    </citation>
    <scope>NUCLEOTIDE SEQUENCE [LARGE SCALE GENOMIC DNA]</scope>
    <source>
        <strain evidence="19 20">DSM 15113</strain>
    </source>
</reference>
<keyword evidence="12 16" id="KW-1133">Transmembrane helix</keyword>
<keyword evidence="20" id="KW-1185">Reference proteome</keyword>
<dbReference type="CDD" id="cd06225">
    <property type="entry name" value="HAMP"/>
    <property type="match status" value="1"/>
</dbReference>
<evidence type="ECO:0000256" key="13">
    <source>
        <dbReference type="ARBA" id="ARBA00023012"/>
    </source>
</evidence>
<comment type="subcellular location">
    <subcellularLocation>
        <location evidence="2">Cell inner membrane</location>
        <topology evidence="2">Multi-pass membrane protein</topology>
    </subcellularLocation>
</comment>
<sequence length="540" mass="58724">MAAMCWRCRWSAPDMAGRAEDARPRRRFRWRFPWPDSLAGQTILVLLLGLMLSHLASLGLYSLDRLRLLETLGGRAVVARVVEAANLIETAESRRFEHRLTRVLSGARLQVRIDPAPLILDAEAPVSALGAIRTRVFRQALRTAFGADPDRVVRVGPAPEDAFAPPPSDRPMWGRWPGRDHPPFRRMAPDDTDMAFRTRLHHLMVGDPADTMLAISIGLKDGRWLNVLARVPRPQGFWTPGALASVGLMTAVTLALSLWAVRRTTRPLRGVVEAARRMGVDPRRDPLPESGSRELREVARAFNDMQTRLARLVDNRTRLLAAISHDLRTPITTLRLRAEFVEAEEERRRMLATLDEMEAMVRATLDFARDDATAEPARPLDLAALVTALCADLADTGRPVEVAESEDEDVDEGPATVLGRPMALRRAVTNLVANACVYGDGATVSVEPVALPDGPGVSVVVRDDGPGIPEAHLAKVTDPFYRVEGSRARATGGIGLGLSIVQAVADAHGGRLVLANRPEGGLEARLDIPGGRGAGGVPAS</sequence>
<dbReference type="CDD" id="cd00082">
    <property type="entry name" value="HisKA"/>
    <property type="match status" value="1"/>
</dbReference>
<name>A0A5M6I7W2_9PROT</name>
<dbReference type="SMART" id="SM00304">
    <property type="entry name" value="HAMP"/>
    <property type="match status" value="1"/>
</dbReference>
<keyword evidence="9" id="KW-0547">Nucleotide-binding</keyword>
<dbReference type="OrthoDB" id="9804645at2"/>
<evidence type="ECO:0000256" key="2">
    <source>
        <dbReference type="ARBA" id="ARBA00004429"/>
    </source>
</evidence>
<keyword evidence="7" id="KW-0808">Transferase</keyword>
<dbReference type="PANTHER" id="PTHR44936:SF5">
    <property type="entry name" value="SENSOR HISTIDINE KINASE ENVZ"/>
    <property type="match status" value="1"/>
</dbReference>
<dbReference type="InterPro" id="IPR036890">
    <property type="entry name" value="HATPase_C_sf"/>
</dbReference>
<evidence type="ECO:0000313" key="20">
    <source>
        <dbReference type="Proteomes" id="UP000324065"/>
    </source>
</evidence>
<dbReference type="EMBL" id="VWPJ01000019">
    <property type="protein sequence ID" value="KAA5604330.1"/>
    <property type="molecule type" value="Genomic_DNA"/>
</dbReference>
<keyword evidence="14 16" id="KW-0472">Membrane</keyword>
<organism evidence="19 20">
    <name type="scientific">Roseospira marina</name>
    <dbReference type="NCBI Taxonomy" id="140057"/>
    <lineage>
        <taxon>Bacteria</taxon>
        <taxon>Pseudomonadati</taxon>
        <taxon>Pseudomonadota</taxon>
        <taxon>Alphaproteobacteria</taxon>
        <taxon>Rhodospirillales</taxon>
        <taxon>Rhodospirillaceae</taxon>
        <taxon>Roseospira</taxon>
    </lineage>
</organism>
<evidence type="ECO:0000256" key="8">
    <source>
        <dbReference type="ARBA" id="ARBA00022692"/>
    </source>
</evidence>